<comment type="caution">
    <text evidence="3">The sequence shown here is derived from an EMBL/GenBank/DDBJ whole genome shotgun (WGS) entry which is preliminary data.</text>
</comment>
<dbReference type="EMBL" id="QDKL01000001">
    <property type="protein sequence ID" value="RZF22622.1"/>
    <property type="molecule type" value="Genomic_DNA"/>
</dbReference>
<dbReference type="InterPro" id="IPR025640">
    <property type="entry name" value="GYF_2"/>
</dbReference>
<dbReference type="Pfam" id="PF14237">
    <property type="entry name" value="GYF_2"/>
    <property type="match status" value="1"/>
</dbReference>
<dbReference type="InterPro" id="IPR009875">
    <property type="entry name" value="PilZ_domain"/>
</dbReference>
<protein>
    <submittedName>
        <fullName evidence="3">DUF4339 domain-containing protein</fullName>
    </submittedName>
</protein>
<gene>
    <name evidence="3" type="ORF">DAY19_02285</name>
</gene>
<dbReference type="Proteomes" id="UP000443582">
    <property type="component" value="Unassembled WGS sequence"/>
</dbReference>
<accession>A0ABY0II35</accession>
<feature type="domain" description="GYF" evidence="2">
    <location>
        <begin position="4"/>
        <end position="53"/>
    </location>
</feature>
<dbReference type="Gene3D" id="2.40.10.220">
    <property type="entry name" value="predicted glycosyltransferase like domains"/>
    <property type="match status" value="1"/>
</dbReference>
<keyword evidence="4" id="KW-1185">Reference proteome</keyword>
<evidence type="ECO:0000259" key="2">
    <source>
        <dbReference type="Pfam" id="PF14237"/>
    </source>
</evidence>
<dbReference type="Pfam" id="PF07238">
    <property type="entry name" value="PilZ"/>
    <property type="match status" value="1"/>
</dbReference>
<feature type="domain" description="PilZ" evidence="1">
    <location>
        <begin position="168"/>
        <end position="265"/>
    </location>
</feature>
<organism evidence="3 4">
    <name type="scientific">Halobacteriovorax vibrionivorans</name>
    <dbReference type="NCBI Taxonomy" id="2152716"/>
    <lineage>
        <taxon>Bacteria</taxon>
        <taxon>Pseudomonadati</taxon>
        <taxon>Bdellovibrionota</taxon>
        <taxon>Bacteriovoracia</taxon>
        <taxon>Bacteriovoracales</taxon>
        <taxon>Halobacteriovoraceae</taxon>
        <taxon>Halobacteriovorax</taxon>
    </lineage>
</organism>
<evidence type="ECO:0000259" key="1">
    <source>
        <dbReference type="Pfam" id="PF07238"/>
    </source>
</evidence>
<dbReference type="SUPFAM" id="SSF141371">
    <property type="entry name" value="PilZ domain-like"/>
    <property type="match status" value="1"/>
</dbReference>
<evidence type="ECO:0000313" key="4">
    <source>
        <dbReference type="Proteomes" id="UP000443582"/>
    </source>
</evidence>
<sequence>MAQWYYVEKGERVGPVENSEIENLFNSGKLNAESYVWTKGYDNWKHISEATELGYLLNEKVEDALPPELDMPPVIDDRNVVLYSWDDLKEDEKIITIKIGQDRGVDEEVEYGPFSIIDLQRAYQQNRINEKTLAYIPGENEWSYIANTPIAKKIFGKAPPLITESDDERRESRRKPFVARMFFHDSQQVFEGVCRDISVGGMQVLVSNFPFNVGDEITLNVHPENSNYHFVASGLVVRHLRDNQGFALRFVNLSDEAEDSIQKYVG</sequence>
<proteinExistence type="predicted"/>
<name>A0ABY0II35_9BACT</name>
<evidence type="ECO:0000313" key="3">
    <source>
        <dbReference type="EMBL" id="RZF22622.1"/>
    </source>
</evidence>
<dbReference type="RefSeq" id="WP_114705567.1">
    <property type="nucleotide sequence ID" value="NZ_QDKL01000001.1"/>
</dbReference>
<reference evidence="4" key="1">
    <citation type="journal article" date="2019" name="Int. J. Syst. Evol. Microbiol.">
        <title>Halobacteriovorax valvorus sp. nov., a novel prokaryotic predator isolated from coastal seawater of China.</title>
        <authorList>
            <person name="Chen M.-X."/>
        </authorList>
    </citation>
    <scope>NUCLEOTIDE SEQUENCE [LARGE SCALE GENOMIC DNA]</scope>
    <source>
        <strain evidence="4">BL9</strain>
    </source>
</reference>